<proteinExistence type="predicted"/>
<evidence type="ECO:0008006" key="4">
    <source>
        <dbReference type="Google" id="ProtNLM"/>
    </source>
</evidence>
<name>A0A812EG06_ACAPH</name>
<dbReference type="OrthoDB" id="10047222at2759"/>
<feature type="compositionally biased region" description="Low complexity" evidence="1">
    <location>
        <begin position="540"/>
        <end position="555"/>
    </location>
</feature>
<feature type="compositionally biased region" description="Basic and acidic residues" evidence="1">
    <location>
        <begin position="770"/>
        <end position="793"/>
    </location>
</feature>
<evidence type="ECO:0000313" key="3">
    <source>
        <dbReference type="Proteomes" id="UP000597762"/>
    </source>
</evidence>
<organism evidence="2 3">
    <name type="scientific">Acanthosepion pharaonis</name>
    <name type="common">Pharaoh cuttlefish</name>
    <name type="synonym">Sepia pharaonis</name>
    <dbReference type="NCBI Taxonomy" id="158019"/>
    <lineage>
        <taxon>Eukaryota</taxon>
        <taxon>Metazoa</taxon>
        <taxon>Spiralia</taxon>
        <taxon>Lophotrochozoa</taxon>
        <taxon>Mollusca</taxon>
        <taxon>Cephalopoda</taxon>
        <taxon>Coleoidea</taxon>
        <taxon>Decapodiformes</taxon>
        <taxon>Sepiida</taxon>
        <taxon>Sepiina</taxon>
        <taxon>Sepiidae</taxon>
        <taxon>Acanthosepion</taxon>
    </lineage>
</organism>
<comment type="caution">
    <text evidence="2">The sequence shown here is derived from an EMBL/GenBank/DDBJ whole genome shotgun (WGS) entry which is preliminary data.</text>
</comment>
<evidence type="ECO:0000313" key="2">
    <source>
        <dbReference type="EMBL" id="CAE1324920.1"/>
    </source>
</evidence>
<dbReference type="EMBL" id="CAHIKZ030005435">
    <property type="protein sequence ID" value="CAE1324920.1"/>
    <property type="molecule type" value="Genomic_DNA"/>
</dbReference>
<gene>
    <name evidence="2" type="ORF">SPHA_74627</name>
</gene>
<dbReference type="Gene3D" id="3.30.420.10">
    <property type="entry name" value="Ribonuclease H-like superfamily/Ribonuclease H"/>
    <property type="match status" value="1"/>
</dbReference>
<protein>
    <recommendedName>
        <fullName evidence="4">Integrase catalytic domain-containing protein</fullName>
    </recommendedName>
</protein>
<evidence type="ECO:0000256" key="1">
    <source>
        <dbReference type="SAM" id="MobiDB-lite"/>
    </source>
</evidence>
<sequence length="817" mass="92354">MEVQETENVAEFKQRFDNFVNEFISTSQNHCIITREKATRILRVLKEDPSVDDPQLKFYVKQKQFQLRDFSQLKLRNVLCVPTSSARKNSSRANQGMFGKYHRVALKDEFFNIIYEIHTQEGSSKHLGIRSTIQEINRHHAHIPRALILNFIKICPLCSQSFNELNLLSSGDLSQSSNENNDNQFPEESFADIKPNIQLLSEVVSPNHFASVQDQFPTYSPSGQPYVTPLQYSPAPPPSATQWSNSLHQENMDSTDQEIIDANHFMAVGKVSIIDIQELLNLSSPPRRYTCLVHYIDLWSKYSVLWPLRLRDVEELAFGIAKNVFAYFGSPKQIIYDTNFDDAQRLEESLRKWSKQVKVTIGLQEPLASSGPVHWKIVEKLKELLVESWEVKLSKLQYISNTKLVTTHGHISPYKAVIGNDPMTEAFSELADKYNFYHDSLHPNFLSTAMHNNIPNETNLNSVNELAGYSVYQRSTPTISNVCHINLTNSPVISSSGASGHQMAPTQTACTVDVCNSTTNMTKQLAPTIIEQKLSHNYGSVSSSMDPYPSSGSQSFTTQPEIADNDTKNILLIEDFNSAEQPSTSQNSTEVEADQSVSVLDKLPRLAQSFSFPSSFDNQEEEGNFPNPTDLETSLATSLADGGLPFLTKSAQNVIDKYRLRAKILNATQMKATRRGVTEGRQNHAKSKVCSQHQQQQQSSSMAMSSIPNLQPKQKLLYSITSVNAGKGYQSVVSSAHRLKSRSAPTSSSDLEEKRKEYWRRMKQRARARLSQEEREIINKRRRQKYAERKRSYGNDLDYNPTVLRASALQAPFGMRP</sequence>
<feature type="region of interest" description="Disordered" evidence="1">
    <location>
        <begin position="770"/>
        <end position="799"/>
    </location>
</feature>
<dbReference type="AlphaFoldDB" id="A0A812EG06"/>
<reference evidence="2" key="1">
    <citation type="submission" date="2021-01" db="EMBL/GenBank/DDBJ databases">
        <authorList>
            <person name="Li R."/>
            <person name="Bekaert M."/>
        </authorList>
    </citation>
    <scope>NUCLEOTIDE SEQUENCE</scope>
    <source>
        <strain evidence="2">Farmed</strain>
    </source>
</reference>
<dbReference type="GO" id="GO:0003676">
    <property type="term" value="F:nucleic acid binding"/>
    <property type="evidence" value="ECO:0007669"/>
    <property type="project" value="InterPro"/>
</dbReference>
<dbReference type="Proteomes" id="UP000597762">
    <property type="component" value="Unassembled WGS sequence"/>
</dbReference>
<accession>A0A812EG06</accession>
<feature type="region of interest" description="Disordered" evidence="1">
    <location>
        <begin position="734"/>
        <end position="753"/>
    </location>
</feature>
<feature type="region of interest" description="Disordered" evidence="1">
    <location>
        <begin position="540"/>
        <end position="561"/>
    </location>
</feature>
<feature type="region of interest" description="Disordered" evidence="1">
    <location>
        <begin position="612"/>
        <end position="632"/>
    </location>
</feature>
<keyword evidence="3" id="KW-1185">Reference proteome</keyword>
<dbReference type="InterPro" id="IPR036397">
    <property type="entry name" value="RNaseH_sf"/>
</dbReference>